<dbReference type="Pfam" id="PF00563">
    <property type="entry name" value="EAL"/>
    <property type="match status" value="1"/>
</dbReference>
<gene>
    <name evidence="3" type="ORF">CLV92_11527</name>
</gene>
<dbReference type="CDD" id="cd01948">
    <property type="entry name" value="EAL"/>
    <property type="match status" value="1"/>
</dbReference>
<dbReference type="PANTHER" id="PTHR33121:SF70">
    <property type="entry name" value="SIGNALING PROTEIN YKOW"/>
    <property type="match status" value="1"/>
</dbReference>
<sequence length="389" mass="40858">MLPTAPAAGAVPATGAAAPPARPVPPPPTDERWRHALAEVIREPHRLTLHAQPLAELSTGQVAGYELLSRFDGAIAASPDRWFTAAEHWGVNARLQGRVLADAVSRRAVLREGMFLTVNVEPHLLTDPLVAGPLLDHADLSCLVVEITEHTRAKDVAAFTALLAELRARGARIAMDDAGTGHAGLSRLLQLRPDIVKLDRELISGIDTDQVKRALVEVLGDFVRRMDGWVLAEGIETPEELEAVVRLGVPFGQGWALARPAAQMLPALDPRVVAQIRGGAARARMDDSVAGLVRPVRSGTDPAACDVLLGPDGLPQLVRWGGTGPADAPRWSPATVVTPSTSPAEVARMAAARPVADVHAPVVCVAGPGHVLGVVRTADLLIALAGPAA</sequence>
<evidence type="ECO:0000313" key="3">
    <source>
        <dbReference type="EMBL" id="PPK92281.1"/>
    </source>
</evidence>
<evidence type="ECO:0000313" key="4">
    <source>
        <dbReference type="Proteomes" id="UP000239485"/>
    </source>
</evidence>
<dbReference type="SMART" id="SM00052">
    <property type="entry name" value="EAL"/>
    <property type="match status" value="1"/>
</dbReference>
<dbReference type="InterPro" id="IPR035919">
    <property type="entry name" value="EAL_sf"/>
</dbReference>
<dbReference type="AlphaFoldDB" id="A0A2S6IDJ6"/>
<feature type="compositionally biased region" description="Low complexity" evidence="1">
    <location>
        <begin position="1"/>
        <end position="19"/>
    </location>
</feature>
<name>A0A2S6IDJ6_9ACTN</name>
<dbReference type="Gene3D" id="3.20.20.450">
    <property type="entry name" value="EAL domain"/>
    <property type="match status" value="1"/>
</dbReference>
<dbReference type="SUPFAM" id="SSF141868">
    <property type="entry name" value="EAL domain-like"/>
    <property type="match status" value="1"/>
</dbReference>
<dbReference type="PANTHER" id="PTHR33121">
    <property type="entry name" value="CYCLIC DI-GMP PHOSPHODIESTERASE PDEF"/>
    <property type="match status" value="1"/>
</dbReference>
<evidence type="ECO:0000259" key="2">
    <source>
        <dbReference type="PROSITE" id="PS50883"/>
    </source>
</evidence>
<dbReference type="InterPro" id="IPR050706">
    <property type="entry name" value="Cyclic-di-GMP_PDE-like"/>
</dbReference>
<accession>A0A2S6IDJ6</accession>
<dbReference type="GO" id="GO:0071111">
    <property type="term" value="F:cyclic-guanylate-specific phosphodiesterase activity"/>
    <property type="evidence" value="ECO:0007669"/>
    <property type="project" value="InterPro"/>
</dbReference>
<feature type="domain" description="EAL" evidence="2">
    <location>
        <begin position="30"/>
        <end position="274"/>
    </location>
</feature>
<comment type="caution">
    <text evidence="3">The sequence shown here is derived from an EMBL/GenBank/DDBJ whole genome shotgun (WGS) entry which is preliminary data.</text>
</comment>
<dbReference type="PROSITE" id="PS50883">
    <property type="entry name" value="EAL"/>
    <property type="match status" value="1"/>
</dbReference>
<feature type="region of interest" description="Disordered" evidence="1">
    <location>
        <begin position="1"/>
        <end position="30"/>
    </location>
</feature>
<dbReference type="EMBL" id="PTJD01000015">
    <property type="protein sequence ID" value="PPK92281.1"/>
    <property type="molecule type" value="Genomic_DNA"/>
</dbReference>
<evidence type="ECO:0000256" key="1">
    <source>
        <dbReference type="SAM" id="MobiDB-lite"/>
    </source>
</evidence>
<dbReference type="Proteomes" id="UP000239485">
    <property type="component" value="Unassembled WGS sequence"/>
</dbReference>
<keyword evidence="4" id="KW-1185">Reference proteome</keyword>
<organism evidence="3 4">
    <name type="scientific">Kineococcus xinjiangensis</name>
    <dbReference type="NCBI Taxonomy" id="512762"/>
    <lineage>
        <taxon>Bacteria</taxon>
        <taxon>Bacillati</taxon>
        <taxon>Actinomycetota</taxon>
        <taxon>Actinomycetes</taxon>
        <taxon>Kineosporiales</taxon>
        <taxon>Kineosporiaceae</taxon>
        <taxon>Kineococcus</taxon>
    </lineage>
</organism>
<proteinExistence type="predicted"/>
<protein>
    <submittedName>
        <fullName evidence="3">EAL domain-containing protein (Putative c-di-GMP-specific phosphodiesterase class I)</fullName>
    </submittedName>
</protein>
<dbReference type="InterPro" id="IPR001633">
    <property type="entry name" value="EAL_dom"/>
</dbReference>
<reference evidence="3 4" key="1">
    <citation type="submission" date="2018-02" db="EMBL/GenBank/DDBJ databases">
        <title>Genomic Encyclopedia of Archaeal and Bacterial Type Strains, Phase II (KMG-II): from individual species to whole genera.</title>
        <authorList>
            <person name="Goeker M."/>
        </authorList>
    </citation>
    <scope>NUCLEOTIDE SEQUENCE [LARGE SCALE GENOMIC DNA]</scope>
    <source>
        <strain evidence="3 4">DSM 22857</strain>
    </source>
</reference>